<gene>
    <name evidence="5" type="ORF">K504DRAFT_397766</name>
</gene>
<dbReference type="Proteomes" id="UP000799428">
    <property type="component" value="Unassembled WGS sequence"/>
</dbReference>
<keyword evidence="6" id="KW-1185">Reference proteome</keyword>
<dbReference type="InterPro" id="IPR016166">
    <property type="entry name" value="FAD-bd_PCMH"/>
</dbReference>
<keyword evidence="2" id="KW-0560">Oxidoreductase</keyword>
<evidence type="ECO:0000259" key="4">
    <source>
        <dbReference type="PROSITE" id="PS51387"/>
    </source>
</evidence>
<dbReference type="InterPro" id="IPR006094">
    <property type="entry name" value="Oxid_FAD_bind_N"/>
</dbReference>
<dbReference type="Gene3D" id="3.30.465.10">
    <property type="match status" value="2"/>
</dbReference>
<organism evidence="5 6">
    <name type="scientific">Pleomassaria siparia CBS 279.74</name>
    <dbReference type="NCBI Taxonomy" id="1314801"/>
    <lineage>
        <taxon>Eukaryota</taxon>
        <taxon>Fungi</taxon>
        <taxon>Dikarya</taxon>
        <taxon>Ascomycota</taxon>
        <taxon>Pezizomycotina</taxon>
        <taxon>Dothideomycetes</taxon>
        <taxon>Pleosporomycetidae</taxon>
        <taxon>Pleosporales</taxon>
        <taxon>Pleomassariaceae</taxon>
        <taxon>Pleomassaria</taxon>
    </lineage>
</organism>
<dbReference type="InterPro" id="IPR036318">
    <property type="entry name" value="FAD-bd_PCMH-like_sf"/>
</dbReference>
<evidence type="ECO:0000256" key="1">
    <source>
        <dbReference type="ARBA" id="ARBA00005466"/>
    </source>
</evidence>
<dbReference type="Pfam" id="PF01565">
    <property type="entry name" value="FAD_binding_4"/>
    <property type="match status" value="1"/>
</dbReference>
<dbReference type="PANTHER" id="PTHR13878">
    <property type="entry name" value="GULONOLACTONE OXIDASE"/>
    <property type="match status" value="1"/>
</dbReference>
<dbReference type="AlphaFoldDB" id="A0A6G1KJJ9"/>
<reference evidence="5" key="1">
    <citation type="journal article" date="2020" name="Stud. Mycol.">
        <title>101 Dothideomycetes genomes: a test case for predicting lifestyles and emergence of pathogens.</title>
        <authorList>
            <person name="Haridas S."/>
            <person name="Albert R."/>
            <person name="Binder M."/>
            <person name="Bloem J."/>
            <person name="Labutti K."/>
            <person name="Salamov A."/>
            <person name="Andreopoulos B."/>
            <person name="Baker S."/>
            <person name="Barry K."/>
            <person name="Bills G."/>
            <person name="Bluhm B."/>
            <person name="Cannon C."/>
            <person name="Castanera R."/>
            <person name="Culley D."/>
            <person name="Daum C."/>
            <person name="Ezra D."/>
            <person name="Gonzalez J."/>
            <person name="Henrissat B."/>
            <person name="Kuo A."/>
            <person name="Liang C."/>
            <person name="Lipzen A."/>
            <person name="Lutzoni F."/>
            <person name="Magnuson J."/>
            <person name="Mondo S."/>
            <person name="Nolan M."/>
            <person name="Ohm R."/>
            <person name="Pangilinan J."/>
            <person name="Park H.-J."/>
            <person name="Ramirez L."/>
            <person name="Alfaro M."/>
            <person name="Sun H."/>
            <person name="Tritt A."/>
            <person name="Yoshinaga Y."/>
            <person name="Zwiers L.-H."/>
            <person name="Turgeon B."/>
            <person name="Goodwin S."/>
            <person name="Spatafora J."/>
            <person name="Crous P."/>
            <person name="Grigoriev I."/>
        </authorList>
    </citation>
    <scope>NUCLEOTIDE SEQUENCE</scope>
    <source>
        <strain evidence="5">CBS 279.74</strain>
    </source>
</reference>
<evidence type="ECO:0000256" key="3">
    <source>
        <dbReference type="SAM" id="SignalP"/>
    </source>
</evidence>
<dbReference type="Pfam" id="PF08031">
    <property type="entry name" value="BBE"/>
    <property type="match status" value="1"/>
</dbReference>
<keyword evidence="3" id="KW-0732">Signal</keyword>
<feature type="non-terminal residue" evidence="5">
    <location>
        <position position="575"/>
    </location>
</feature>
<dbReference type="InterPro" id="IPR016169">
    <property type="entry name" value="FAD-bd_PCMH_sub2"/>
</dbReference>
<protein>
    <submittedName>
        <fullName evidence="5">FAD-binding domain-containing protein</fullName>
    </submittedName>
</protein>
<dbReference type="InterPro" id="IPR012951">
    <property type="entry name" value="BBE"/>
</dbReference>
<dbReference type="OrthoDB" id="9983560at2759"/>
<proteinExistence type="inferred from homology"/>
<feature type="signal peptide" evidence="3">
    <location>
        <begin position="1"/>
        <end position="21"/>
    </location>
</feature>
<comment type="similarity">
    <text evidence="1">Belongs to the oxygen-dependent FAD-linked oxidoreductase family.</text>
</comment>
<dbReference type="InterPro" id="IPR050432">
    <property type="entry name" value="FAD-linked_Oxidoreductases_BP"/>
</dbReference>
<feature type="domain" description="FAD-binding PCMH-type" evidence="4">
    <location>
        <begin position="124"/>
        <end position="303"/>
    </location>
</feature>
<sequence>MFTKVLPRSVVLISAIAICLSAMEVSPQYSNPNSTSCRYLPGDKAWPSTREWQHLNSTVSGRLIATVPLGSVCHDPTYDAEACESLYQTWSLPQTHFGHPSSFMSAYHQNASCNPYTPESSPCLLGNTVSYTINVTSAKDVKAGLDFAQRKNVRLVIKNTGHDYLGKSTGEGALGLWTHNLKTIDFLNFTSPAYSGPAIKIGAGVQAFEAYEAAAARGLKIVGGECITVGLAGGYTQGGGHSLLSSKYGMGADQALEWELVTANGTHLTASPSQNSDLYWALSGGGGGTYAVVLSLTAKAYPDGLIGGASMAVPFSSTDDDALWDLVSFFQATALPPIVDAGGFVQWGVFDGGFLITEVTIPDATESDMRSVMGPFTAYLNEQSISFQLNVTALPNYLQHLELYQGPFPYGSIPVAQNMGGVMISRETVQKNNTALTAVLRTIVTTQNFYIAPFSFNVGRAPSSPNAVLPAWRDALTYYNAISTFNFTVPFSVMNTQKNLITDVLMPPLQQFASGAYMNEADDHDPKWREEFYGDNFGKLKGIKSTWDPEDLFYATTAVGSDAWSVAEDGRLCRA</sequence>
<evidence type="ECO:0000313" key="5">
    <source>
        <dbReference type="EMBL" id="KAF2712960.1"/>
    </source>
</evidence>
<dbReference type="GO" id="GO:0071949">
    <property type="term" value="F:FAD binding"/>
    <property type="evidence" value="ECO:0007669"/>
    <property type="project" value="InterPro"/>
</dbReference>
<name>A0A6G1KJJ9_9PLEO</name>
<dbReference type="PANTHER" id="PTHR13878:SF91">
    <property type="entry name" value="FAD BINDING DOMAIN PROTEIN (AFU_ORTHOLOGUE AFUA_6G12070)-RELATED"/>
    <property type="match status" value="1"/>
</dbReference>
<feature type="chain" id="PRO_5026120688" evidence="3">
    <location>
        <begin position="22"/>
        <end position="575"/>
    </location>
</feature>
<dbReference type="EMBL" id="MU005765">
    <property type="protein sequence ID" value="KAF2712960.1"/>
    <property type="molecule type" value="Genomic_DNA"/>
</dbReference>
<dbReference type="PROSITE" id="PS51387">
    <property type="entry name" value="FAD_PCMH"/>
    <property type="match status" value="1"/>
</dbReference>
<dbReference type="SUPFAM" id="SSF56176">
    <property type="entry name" value="FAD-binding/transporter-associated domain-like"/>
    <property type="match status" value="1"/>
</dbReference>
<dbReference type="GO" id="GO:0016491">
    <property type="term" value="F:oxidoreductase activity"/>
    <property type="evidence" value="ECO:0007669"/>
    <property type="project" value="UniProtKB-KW"/>
</dbReference>
<accession>A0A6G1KJJ9</accession>
<evidence type="ECO:0000256" key="2">
    <source>
        <dbReference type="ARBA" id="ARBA00023002"/>
    </source>
</evidence>
<evidence type="ECO:0000313" key="6">
    <source>
        <dbReference type="Proteomes" id="UP000799428"/>
    </source>
</evidence>